<dbReference type="OrthoDB" id="3063271at2759"/>
<evidence type="ECO:0000313" key="1">
    <source>
        <dbReference type="EMBL" id="KAG7096199.1"/>
    </source>
</evidence>
<dbReference type="KEGG" id="more:E1B28_003649"/>
<proteinExistence type="predicted"/>
<dbReference type="Proteomes" id="UP001049176">
    <property type="component" value="Chromosome 2"/>
</dbReference>
<comment type="caution">
    <text evidence="1">The sequence shown here is derived from an EMBL/GenBank/DDBJ whole genome shotgun (WGS) entry which is preliminary data.</text>
</comment>
<name>A0A9P7UX02_9AGAR</name>
<dbReference type="AlphaFoldDB" id="A0A9P7UX02"/>
<gene>
    <name evidence="1" type="ORF">E1B28_003649</name>
</gene>
<dbReference type="GeneID" id="66072725"/>
<dbReference type="RefSeq" id="XP_043012669.1">
    <property type="nucleotide sequence ID" value="XM_043148077.1"/>
</dbReference>
<evidence type="ECO:0000313" key="2">
    <source>
        <dbReference type="Proteomes" id="UP001049176"/>
    </source>
</evidence>
<dbReference type="EMBL" id="CM032182">
    <property type="protein sequence ID" value="KAG7096199.1"/>
    <property type="molecule type" value="Genomic_DNA"/>
</dbReference>
<organism evidence="1 2">
    <name type="scientific">Marasmius oreades</name>
    <name type="common">fairy-ring Marasmius</name>
    <dbReference type="NCBI Taxonomy" id="181124"/>
    <lineage>
        <taxon>Eukaryota</taxon>
        <taxon>Fungi</taxon>
        <taxon>Dikarya</taxon>
        <taxon>Basidiomycota</taxon>
        <taxon>Agaricomycotina</taxon>
        <taxon>Agaricomycetes</taxon>
        <taxon>Agaricomycetidae</taxon>
        <taxon>Agaricales</taxon>
        <taxon>Marasmiineae</taxon>
        <taxon>Marasmiaceae</taxon>
        <taxon>Marasmius</taxon>
    </lineage>
</organism>
<protein>
    <submittedName>
        <fullName evidence="1">Uncharacterized protein</fullName>
    </submittedName>
</protein>
<keyword evidence="2" id="KW-1185">Reference proteome</keyword>
<reference evidence="1" key="1">
    <citation type="journal article" date="2021" name="Genome Biol. Evol.">
        <title>The assembled and annotated genome of the fairy-ring fungus Marasmius oreades.</title>
        <authorList>
            <person name="Hiltunen M."/>
            <person name="Ament-Velasquez S.L."/>
            <person name="Johannesson H."/>
        </authorList>
    </citation>
    <scope>NUCLEOTIDE SEQUENCE</scope>
    <source>
        <strain evidence="1">03SP1</strain>
    </source>
</reference>
<accession>A0A9P7UX02</accession>
<sequence length="136" mass="15559">MLKKEREGLVPIWDVEERIYRCVLCVREIIERECQKPERGEAYLDYVYEESPDGISLDASNRTFHLCDESYLLPSMRSTTPASSYRPQLVFIQGLWRTDSKVAYTSTKLSSLAGLLVSCTKLSTSHTRPKPGSYSK</sequence>